<dbReference type="Pfam" id="PF13377">
    <property type="entry name" value="Peripla_BP_3"/>
    <property type="match status" value="1"/>
</dbReference>
<proteinExistence type="predicted"/>
<accession>A0ABR7D9Q9</accession>
<keyword evidence="1" id="KW-0805">Transcription regulation</keyword>
<dbReference type="InterPro" id="IPR000843">
    <property type="entry name" value="HTH_LacI"/>
</dbReference>
<dbReference type="InterPro" id="IPR010982">
    <property type="entry name" value="Lambda_DNA-bd_dom_sf"/>
</dbReference>
<feature type="domain" description="HTH lacI-type" evidence="4">
    <location>
        <begin position="1"/>
        <end position="54"/>
    </location>
</feature>
<evidence type="ECO:0000256" key="1">
    <source>
        <dbReference type="ARBA" id="ARBA00023015"/>
    </source>
</evidence>
<keyword evidence="2 6" id="KW-0238">DNA-binding</keyword>
<dbReference type="Gene3D" id="3.40.50.2300">
    <property type="match status" value="2"/>
</dbReference>
<name>A0ABR7D9Q9_9CLOT</name>
<gene>
    <name evidence="6" type="ORF">H8S20_04375</name>
</gene>
<dbReference type="SMART" id="SM00354">
    <property type="entry name" value="HTH_LACI"/>
    <property type="match status" value="1"/>
</dbReference>
<sequence>MTIIEFAKIAGVSKSTVSRYFNDGYVSETAVEKIERAIKETGFRPQRQAQSMRTKKTNLIGVIVPKISTETAPRVVEGISDELNANGYDMLIANTNLSIDKEIEYLKMFKNNNVDGVIFMATKVTEEHLKVMDEIKVPIVVVAQNIEEYPSVYNDDYNAARSVVNYIIKKGYKDIGFIGVYEEDISVGYERKRGFLDELNEHGIVINKELIKIGDFSVESGYALAKELMEGKSKPKCIFAVTDNIATGAIEYLKENKYKIPEDVAVISIGNSKIARLIEPRLTTVHYHYKTAGVEAANILLGMLRDGIASSKNINKKEKLPYHLVERDSI</sequence>
<comment type="caution">
    <text evidence="6">The sequence shown here is derived from an EMBL/GenBank/DDBJ whole genome shotgun (WGS) entry which is preliminary data.</text>
</comment>
<dbReference type="Gene3D" id="1.10.260.40">
    <property type="entry name" value="lambda repressor-like DNA-binding domains"/>
    <property type="match status" value="1"/>
</dbReference>
<dbReference type="PROSITE" id="PS50932">
    <property type="entry name" value="HTH_LACI_2"/>
    <property type="match status" value="1"/>
</dbReference>
<dbReference type="EMBL" id="JACOOO010000004">
    <property type="protein sequence ID" value="MBC5628126.1"/>
    <property type="molecule type" value="Genomic_DNA"/>
</dbReference>
<dbReference type="InterPro" id="IPR046335">
    <property type="entry name" value="LacI/GalR-like_sensor"/>
</dbReference>
<dbReference type="PANTHER" id="PTHR30146:SF109">
    <property type="entry name" value="HTH-TYPE TRANSCRIPTIONAL REGULATOR GALS"/>
    <property type="match status" value="1"/>
</dbReference>
<evidence type="ECO:0000256" key="3">
    <source>
        <dbReference type="ARBA" id="ARBA00023163"/>
    </source>
</evidence>
<dbReference type="CDD" id="cd01392">
    <property type="entry name" value="HTH_LacI"/>
    <property type="match status" value="1"/>
</dbReference>
<dbReference type="RefSeq" id="WP_032120098.1">
    <property type="nucleotide sequence ID" value="NZ_JACOOO010000004.1"/>
</dbReference>
<keyword evidence="7" id="KW-1185">Reference proteome</keyword>
<protein>
    <submittedName>
        <fullName evidence="6">LacI family DNA-binding transcriptional regulator</fullName>
    </submittedName>
</protein>
<evidence type="ECO:0000256" key="2">
    <source>
        <dbReference type="ARBA" id="ARBA00023125"/>
    </source>
</evidence>
<reference evidence="6 7" key="1">
    <citation type="submission" date="2020-08" db="EMBL/GenBank/DDBJ databases">
        <title>Genome public.</title>
        <authorList>
            <person name="Liu C."/>
            <person name="Sun Q."/>
        </authorList>
    </citation>
    <scope>NUCLEOTIDE SEQUENCE [LARGE SCALE GENOMIC DNA]</scope>
    <source>
        <strain evidence="6 7">NSJ-6</strain>
    </source>
</reference>
<evidence type="ECO:0000259" key="5">
    <source>
        <dbReference type="PROSITE" id="PS50943"/>
    </source>
</evidence>
<dbReference type="SUPFAM" id="SSF53822">
    <property type="entry name" value="Periplasmic binding protein-like I"/>
    <property type="match status" value="1"/>
</dbReference>
<dbReference type="SUPFAM" id="SSF47413">
    <property type="entry name" value="lambda repressor-like DNA-binding domains"/>
    <property type="match status" value="1"/>
</dbReference>
<feature type="domain" description="HTH cro/C1-type" evidence="5">
    <location>
        <begin position="1"/>
        <end position="44"/>
    </location>
</feature>
<dbReference type="Pfam" id="PF00356">
    <property type="entry name" value="LacI"/>
    <property type="match status" value="1"/>
</dbReference>
<dbReference type="GO" id="GO:0003677">
    <property type="term" value="F:DNA binding"/>
    <property type="evidence" value="ECO:0007669"/>
    <property type="project" value="UniProtKB-KW"/>
</dbReference>
<evidence type="ECO:0000313" key="7">
    <source>
        <dbReference type="Proteomes" id="UP000596929"/>
    </source>
</evidence>
<dbReference type="InterPro" id="IPR001387">
    <property type="entry name" value="Cro/C1-type_HTH"/>
</dbReference>
<keyword evidence="3" id="KW-0804">Transcription</keyword>
<organism evidence="6 7">
    <name type="scientific">Clostridium hominis</name>
    <dbReference type="NCBI Taxonomy" id="2763036"/>
    <lineage>
        <taxon>Bacteria</taxon>
        <taxon>Bacillati</taxon>
        <taxon>Bacillota</taxon>
        <taxon>Clostridia</taxon>
        <taxon>Eubacteriales</taxon>
        <taxon>Clostridiaceae</taxon>
        <taxon>Clostridium</taxon>
    </lineage>
</organism>
<evidence type="ECO:0000313" key="6">
    <source>
        <dbReference type="EMBL" id="MBC5628126.1"/>
    </source>
</evidence>
<dbReference type="PROSITE" id="PS50943">
    <property type="entry name" value="HTH_CROC1"/>
    <property type="match status" value="1"/>
</dbReference>
<dbReference type="CDD" id="cd01542">
    <property type="entry name" value="PBP1_TreR-like"/>
    <property type="match status" value="1"/>
</dbReference>
<dbReference type="PANTHER" id="PTHR30146">
    <property type="entry name" value="LACI-RELATED TRANSCRIPTIONAL REPRESSOR"/>
    <property type="match status" value="1"/>
</dbReference>
<dbReference type="Proteomes" id="UP000596929">
    <property type="component" value="Unassembled WGS sequence"/>
</dbReference>
<dbReference type="InterPro" id="IPR028082">
    <property type="entry name" value="Peripla_BP_I"/>
</dbReference>
<evidence type="ECO:0000259" key="4">
    <source>
        <dbReference type="PROSITE" id="PS50932"/>
    </source>
</evidence>